<dbReference type="OrthoDB" id="415023at2759"/>
<dbReference type="GO" id="GO:0015979">
    <property type="term" value="P:photosynthesis"/>
    <property type="evidence" value="ECO:0007669"/>
    <property type="project" value="UniProtKB-KW"/>
</dbReference>
<dbReference type="PANTHER" id="PTHR42685:SF13">
    <property type="entry name" value="GERANYLGERANYL DIPHOSPHATE REDUCTASE"/>
    <property type="match status" value="1"/>
</dbReference>
<dbReference type="GO" id="GO:0045550">
    <property type="term" value="F:geranylgeranyl reductase activity"/>
    <property type="evidence" value="ECO:0007669"/>
    <property type="project" value="TreeGrafter"/>
</dbReference>
<feature type="region of interest" description="Disordered" evidence="13">
    <location>
        <begin position="1750"/>
        <end position="1805"/>
    </location>
</feature>
<feature type="region of interest" description="Disordered" evidence="13">
    <location>
        <begin position="2186"/>
        <end position="2258"/>
    </location>
</feature>
<keyword evidence="3" id="KW-0602">Photosynthesis</keyword>
<feature type="compositionally biased region" description="Basic and acidic residues" evidence="13">
    <location>
        <begin position="2225"/>
        <end position="2235"/>
    </location>
</feature>
<dbReference type="CDD" id="cd22744">
    <property type="entry name" value="OTU"/>
    <property type="match status" value="1"/>
</dbReference>
<dbReference type="SUPFAM" id="SSF56672">
    <property type="entry name" value="DNA/RNA polymerases"/>
    <property type="match status" value="1"/>
</dbReference>
<dbReference type="InterPro" id="IPR036691">
    <property type="entry name" value="Endo/exonu/phosph_ase_sf"/>
</dbReference>
<evidence type="ECO:0000256" key="4">
    <source>
        <dbReference type="ARBA" id="ARBA00022857"/>
    </source>
</evidence>
<comment type="catalytic activity">
    <reaction evidence="10">
        <text>phytyl diphosphate + 3 NADP(+) = geranylgeranyl diphosphate + 3 NADPH + 3 H(+)</text>
        <dbReference type="Rhea" id="RHEA:26229"/>
        <dbReference type="ChEBI" id="CHEBI:15378"/>
        <dbReference type="ChEBI" id="CHEBI:57533"/>
        <dbReference type="ChEBI" id="CHEBI:57783"/>
        <dbReference type="ChEBI" id="CHEBI:58349"/>
        <dbReference type="ChEBI" id="CHEBI:75434"/>
        <dbReference type="EC" id="1.3.1.83"/>
    </reaction>
</comment>
<evidence type="ECO:0000256" key="3">
    <source>
        <dbReference type="ARBA" id="ARBA00022531"/>
    </source>
</evidence>
<evidence type="ECO:0000256" key="11">
    <source>
        <dbReference type="ARBA" id="ARBA00058147"/>
    </source>
</evidence>
<dbReference type="GO" id="GO:0009535">
    <property type="term" value="C:chloroplast thylakoid membrane"/>
    <property type="evidence" value="ECO:0007669"/>
    <property type="project" value="TreeGrafter"/>
</dbReference>
<dbReference type="Gene3D" id="3.50.50.60">
    <property type="entry name" value="FAD/NAD(P)-binding domain"/>
    <property type="match status" value="1"/>
</dbReference>
<keyword evidence="4" id="KW-0521">NADP</keyword>
<feature type="region of interest" description="Disordered" evidence="13">
    <location>
        <begin position="2467"/>
        <end position="2522"/>
    </location>
</feature>
<dbReference type="InterPro" id="IPR043502">
    <property type="entry name" value="DNA/RNA_pol_sf"/>
</dbReference>
<dbReference type="Gene3D" id="3.90.70.80">
    <property type="match status" value="1"/>
</dbReference>
<dbReference type="SUPFAM" id="SSF51905">
    <property type="entry name" value="FAD/NAD(P)-binding domain"/>
    <property type="match status" value="1"/>
</dbReference>
<evidence type="ECO:0000256" key="2">
    <source>
        <dbReference type="ARBA" id="ARBA00012380"/>
    </source>
</evidence>
<evidence type="ECO:0000256" key="10">
    <source>
        <dbReference type="ARBA" id="ARBA00047837"/>
    </source>
</evidence>
<evidence type="ECO:0000256" key="7">
    <source>
        <dbReference type="ARBA" id="ARBA00023444"/>
    </source>
</evidence>
<comment type="pathway">
    <text evidence="8">Cofactor biosynthesis; tocopherol biosynthesis.</text>
</comment>
<organism evidence="15 16">
    <name type="scientific">Symbiodinium microadriaticum</name>
    <name type="common">Dinoflagellate</name>
    <name type="synonym">Zooxanthella microadriatica</name>
    <dbReference type="NCBI Taxonomy" id="2951"/>
    <lineage>
        <taxon>Eukaryota</taxon>
        <taxon>Sar</taxon>
        <taxon>Alveolata</taxon>
        <taxon>Dinophyceae</taxon>
        <taxon>Suessiales</taxon>
        <taxon>Symbiodiniaceae</taxon>
        <taxon>Symbiodinium</taxon>
    </lineage>
</organism>
<protein>
    <recommendedName>
        <fullName evidence="12">Geranylgeranyl diphosphate reductase, chloroplastic</fullName>
        <ecNumber evidence="2">1.3.1.83</ecNumber>
    </recommendedName>
    <alternativeName>
        <fullName evidence="9">Geranylgeranyl reductase</fullName>
    </alternativeName>
</protein>
<feature type="region of interest" description="Disordered" evidence="13">
    <location>
        <begin position="2416"/>
        <end position="2440"/>
    </location>
</feature>
<feature type="domain" description="OTU" evidence="14">
    <location>
        <begin position="2266"/>
        <end position="2404"/>
    </location>
</feature>
<dbReference type="InterPro" id="IPR038765">
    <property type="entry name" value="Papain-like_cys_pep_sf"/>
</dbReference>
<reference evidence="15 16" key="1">
    <citation type="submission" date="2016-02" db="EMBL/GenBank/DDBJ databases">
        <title>Genome analysis of coral dinoflagellate symbionts highlights evolutionary adaptations to a symbiotic lifestyle.</title>
        <authorList>
            <person name="Aranda M."/>
            <person name="Li Y."/>
            <person name="Liew Y.J."/>
            <person name="Baumgarten S."/>
            <person name="Simakov O."/>
            <person name="Wilson M."/>
            <person name="Piel J."/>
            <person name="Ashoor H."/>
            <person name="Bougouffa S."/>
            <person name="Bajic V.B."/>
            <person name="Ryu T."/>
            <person name="Ravasi T."/>
            <person name="Bayer T."/>
            <person name="Micklem G."/>
            <person name="Kim H."/>
            <person name="Bhak J."/>
            <person name="Lajeunesse T.C."/>
            <person name="Voolstra C.R."/>
        </authorList>
    </citation>
    <scope>NUCLEOTIDE SEQUENCE [LARGE SCALE GENOMIC DNA]</scope>
    <source>
        <strain evidence="15 16">CCMP2467</strain>
    </source>
</reference>
<name>A0A1Q9CGJ1_SYMMI</name>
<dbReference type="GO" id="GO:0015995">
    <property type="term" value="P:chlorophyll biosynthetic process"/>
    <property type="evidence" value="ECO:0007669"/>
    <property type="project" value="UniProtKB-KW"/>
</dbReference>
<sequence length="2671" mass="290792">MNVGKSLASKVLAVCSVIQRCSLDAVCLQEVDVNEPSWPRVVASFKSQGYQLIGGDTASGEGHLGSFRRCAIVSRMPVKSLRLSGIDEPDRAVAVVFEARLEHSLKKIILACTYGHAACQDQAATHHAQVLSALSACACEWLLLGDYNVALEEAPAATTFAARSDLRALDDAFAHQGELPGTSPSRRRRIDYGLASRGLSATQLLTFDTVADHLGTAYDVPVAVPSGHAGPLRARLHSEVVEEDAWHHTWRPRVGRFRRALTEDLDEAWALLSGAAEEVLSAGGSDSVVADHYVARHSTWVPHAARAVHKAALGSEPVLLVRMRRLQRRLAHLRRVPRDAALRANIVEDLRKLGHTFPDLYDYLGGGEAGALSLVTTLVTALEVETKEAAVASWQRKVCDDFKAQCAWVKRRMLLEEQVDADSAPLDPLRPRVAVHPVRLIAEAEREWLPRWTRSSQRDPAAVAAALRAVPEWPIFDVDFSFTGAELRGVASGMKGRAGGPDGWVVEQWLQLPLDFWEALAAVWTAVVRDGRMPNIWRYSRVALIPKPRGGARPLTILCVAHRIGMKAVVAKLTPWATQWLGHQTCGGVPQRSTKDVVHQLLAACNQGELLVGEDLTKYFDSVDVEDVDLVLQKLGAPVPLRRLVQLVYEEHYKLFSAAGVLGSGWRSVSRGLFQGCPLSPLLAASCLTAWTALVETAGADFETASQLSSEFDGAFGFARDIGKCRVGAPSLHAGASAVAAHFGYPRTSRFEVLGLGLDLDAGGVADLAGFSLQRTRRRLRLVTVVAPHFRVRRGLFKRLVVPAFTWAGAFGSVSREEAYSLRNDFLFRVGGATARDKARPLCLEVLGYDCDPPFMRRWSALRELVRLKTHTRAWQETAPLAVALAPIPTVLPTVNLVLQELGWWFGPAQRSLVRRDRLGVLRHFSFGSDGLAVLHEWLADWHRREALQACGRVHRGYHRPTAGLASGLLFPAVAPGVLCTFAGHRKLYDQGDLYLRQLCLGHGCSAWDKAARYQLEVLPDCRCGLPQPSRPHLVWHCAEFPRVRDAVGPAADRLAERLLAREVPEKPAPPVALDCEGLEEELAEALCAAWPVASAELFVATDGSSFSDVASYAVCIEDGADFAGGVSGEDQSPYKAELSALALLLRAARRLHRQGTLWVVVDCKSLQDAIAGHGALRSLVLEVSSSVAVLASSGLRVPRLLASAFECSSGQGCTAACGPAVPDLGQAPLLLGARSCTALGGDRVAGRGVDCGSLGRQVVLPGRFAGPSLGILLIATTHREKDIDAGDYEYAIAFQERMRIPDGKMDYYKDRAEMYVGDDVSPDFYAWVFPKCDHVAVGTGTVVDKKGIQQYQQGIRDRAAVRIEGGEIIRVEAHPIPEHPRPWRVKDRAILVGDAAGYVTKCSGEGIYFAAKSGRMCAETIAKSSKQGVRMIDEADLMEHIREWDSKYGPTYLVLDLLQKVFYTSDAARESFVELCEEEYVQKVTFDSYLYKTVQGNDPMGDLKLGWKTLSSLYKFNNSEPDKMRVLCPGNVRGRQCTSDGALAEGLDDEQCGAGGFLARPAQEEVLDDVEQCGAGGVLARPAQEELGVAAFSSGGADPLRGGAGGSSATRRKRTEKMLASLTELLNGWAESEGETAEETATEDDGSYDVLFTQLEQLIWQRPADPVGALAALLQEWQAPPRTVQVAPRWASSRRSSDDWHDEWTSWAEWDNHWSQDAPRGRWSRKALASWEGNAIDDGDDADAGWTEVTHRKRRQKDKQPGAQKPKQPEVAVARGQPAKGKGKGRGAAGDRDSLSGAGGDAGAMRAADWCPRAADWNAGTVVVSTVDEMWEDLTLDYVMCPRSDGELDRLRTLVLSSESPPDVTIVLLKGDAELEKGRKEFAEVEWAEARVPGTWRGHIRVASAWMAKCSPDAPSLRQPTIQPKAPVAQATCVLRVHADWVYCERGAKAWAEITKNPGAHFRAWAAASFGSINDTWKWQLTRGQGGAEATVEGLIRMPMARAAAALSASGQRHAGETWFVSNVSRNQEIAGVPELAVHWQEWEPAEEWSAYLARCRRASQAADFGLARGAKQLGIRRVASEEDLAKPRTVRRLWRACGVPRSWSFDEISEFLVECHFVEPVVEERMPWRGATAWSFRATMPADADFFVFHVGEDTIELTRVGKDSRRHSDRALPLEVKQVFGAGRKQRKSVKSEPPKRFVTVTASQDAAAGSDATNDMSIDGGSDRPRLDDGKSLPTAADDAASKRPRTTVVVNDAGPQVPGGLKLVQNAGGGNCLFLSVAEALCAQGRSRRSSNDLRNLCVTHLRRHSDTYRGFWKGDSPDEHQHDISHLGFDEYLKRIGRDGAWGGSIELAGLAATLNQQIFVIRPFKNDFDIRVFGAPSKSTPLALWFADRHYQALVGSTAEVAGQATKAEIGDPADRGGAPSAGRATSSLGGRTASLGGRSALSSLGGATQAAAVSRRSAASSIGGCTARPTGATTGAPHADVPRAASGSSSKRARDDDASDLDEPSQAIGPSQRALLQPRYRRNVLVTDGGPPRFVCPHCDYAYTHASRTVVSSARRAHLVRWHDGDGLPGSVKVVDTPFRRLTAAEVKADSYDWKCPVCRFGIPAQARHSISKHVFEREKTKHRQDRHPSFDDRQWQALAASQAMRRRSTGGAVWFARPTSGP</sequence>
<comment type="caution">
    <text evidence="15">The sequence shown here is derived from an EMBL/GenBank/DDBJ whole genome shotgun (WGS) entry which is preliminary data.</text>
</comment>
<comment type="pathway">
    <text evidence="7">Porphyrin-containing compound metabolism.</text>
</comment>
<evidence type="ECO:0000313" key="15">
    <source>
        <dbReference type="EMBL" id="OLP82052.1"/>
    </source>
</evidence>
<comment type="function">
    <text evidence="11">Catalyzes the reduction of geranylgeranyl diphosphate to phytyl diphosphate, providing phytol for both tocopherol and chlorophyll synthesis.</text>
</comment>
<keyword evidence="16" id="KW-1185">Reference proteome</keyword>
<evidence type="ECO:0000256" key="12">
    <source>
        <dbReference type="ARBA" id="ARBA00067953"/>
    </source>
</evidence>
<dbReference type="SUPFAM" id="SSF54001">
    <property type="entry name" value="Cysteine proteinases"/>
    <property type="match status" value="1"/>
</dbReference>
<dbReference type="InterPro" id="IPR005135">
    <property type="entry name" value="Endo/exonuclease/phosphatase"/>
</dbReference>
<keyword evidence="5" id="KW-0560">Oxidoreductase</keyword>
<dbReference type="Pfam" id="PF02338">
    <property type="entry name" value="OTU"/>
    <property type="match status" value="1"/>
</dbReference>
<dbReference type="SUPFAM" id="SSF56219">
    <property type="entry name" value="DNase I-like"/>
    <property type="match status" value="1"/>
</dbReference>
<evidence type="ECO:0000256" key="13">
    <source>
        <dbReference type="SAM" id="MobiDB-lite"/>
    </source>
</evidence>
<evidence type="ECO:0000256" key="9">
    <source>
        <dbReference type="ARBA" id="ARBA00033069"/>
    </source>
</evidence>
<dbReference type="FunFam" id="3.50.50.60:FF:000083">
    <property type="entry name" value="Geranylgeranyl diphosphate reductase"/>
    <property type="match status" value="1"/>
</dbReference>
<evidence type="ECO:0000313" key="16">
    <source>
        <dbReference type="Proteomes" id="UP000186817"/>
    </source>
</evidence>
<dbReference type="Gene3D" id="3.60.10.10">
    <property type="entry name" value="Endonuclease/exonuclease/phosphatase"/>
    <property type="match status" value="1"/>
</dbReference>
<dbReference type="InterPro" id="IPR050407">
    <property type="entry name" value="Geranylgeranyl_reductase"/>
</dbReference>
<proteinExistence type="inferred from homology"/>
<dbReference type="GO" id="GO:0102067">
    <property type="term" value="F:geranylgeranyl diphosphate reductase activity"/>
    <property type="evidence" value="ECO:0007669"/>
    <property type="project" value="UniProtKB-EC"/>
</dbReference>
<feature type="compositionally biased region" description="Low complexity" evidence="13">
    <location>
        <begin position="2467"/>
        <end position="2498"/>
    </location>
</feature>
<dbReference type="PANTHER" id="PTHR42685">
    <property type="entry name" value="GERANYLGERANYL DIPHOSPHATE REDUCTASE"/>
    <property type="match status" value="1"/>
</dbReference>
<accession>A0A1Q9CGJ1</accession>
<dbReference type="PROSITE" id="PS50802">
    <property type="entry name" value="OTU"/>
    <property type="match status" value="1"/>
</dbReference>
<evidence type="ECO:0000256" key="8">
    <source>
        <dbReference type="ARBA" id="ARBA00024015"/>
    </source>
</evidence>
<gene>
    <name evidence="15" type="primary">CHLP</name>
    <name evidence="15" type="ORF">AK812_SmicGene37336</name>
</gene>
<keyword evidence="6" id="KW-0149">Chlorophyll biosynthesis</keyword>
<dbReference type="InterPro" id="IPR000477">
    <property type="entry name" value="RT_dom"/>
</dbReference>
<dbReference type="Pfam" id="PF03372">
    <property type="entry name" value="Exo_endo_phos"/>
    <property type="match status" value="1"/>
</dbReference>
<dbReference type="EMBL" id="LSRX01001227">
    <property type="protein sequence ID" value="OLP82052.1"/>
    <property type="molecule type" value="Genomic_DNA"/>
</dbReference>
<evidence type="ECO:0000256" key="6">
    <source>
        <dbReference type="ARBA" id="ARBA00023171"/>
    </source>
</evidence>
<dbReference type="Proteomes" id="UP000186817">
    <property type="component" value="Unassembled WGS sequence"/>
</dbReference>
<dbReference type="EC" id="1.3.1.83" evidence="2"/>
<comment type="similarity">
    <text evidence="1">Belongs to the geranylgeranyl reductase family. ChlP subfamily.</text>
</comment>
<evidence type="ECO:0000259" key="14">
    <source>
        <dbReference type="PROSITE" id="PS50802"/>
    </source>
</evidence>
<evidence type="ECO:0000256" key="5">
    <source>
        <dbReference type="ARBA" id="ARBA00023002"/>
    </source>
</evidence>
<dbReference type="InterPro" id="IPR003323">
    <property type="entry name" value="OTU_dom"/>
</dbReference>
<evidence type="ECO:0000256" key="1">
    <source>
        <dbReference type="ARBA" id="ARBA00006632"/>
    </source>
</evidence>
<dbReference type="InterPro" id="IPR036188">
    <property type="entry name" value="FAD/NAD-bd_sf"/>
</dbReference>
<dbReference type="Pfam" id="PF00078">
    <property type="entry name" value="RVT_1"/>
    <property type="match status" value="1"/>
</dbReference>